<dbReference type="GO" id="GO:0000820">
    <property type="term" value="P:regulation of glutamine family amino acid metabolic process"/>
    <property type="evidence" value="ECO:0007669"/>
    <property type="project" value="TreeGrafter"/>
</dbReference>
<dbReference type="PANTHER" id="PTHR30621:SF0">
    <property type="entry name" value="BIFUNCTIONAL GLUTAMINE SYNTHETASE ADENYLYLTRANSFERASE_ADENYLYL-REMOVING ENZYME"/>
    <property type="match status" value="1"/>
</dbReference>
<dbReference type="PANTHER" id="PTHR30621">
    <property type="entry name" value="GLUTAMINE SYNTHETASE ADENYLYLTRANSFERASE"/>
    <property type="match status" value="1"/>
</dbReference>
<sequence length="592" mass="62867">MRHEPALRVPALPDGGPGPGATRLLAELERRCLDLRTRPGAARIDPLFARLDDFAARAAELIEHLSDPAGPQPQARRAFRQAHVDLGKVFIDVERLLALPARLGISTVRFSDEMLAATALMALMAPLRADADRLHAVLSQEVRALLHPGVDDPIEVQLADAGCADPVNAAQRLRGWRIAPTDRDAFDALLPGLLARLGQSRDPDGMLATLDIIVARQPADIALSTSLRALIELLGDAPGLSPSLIAQPALIRRLIDGSASAPLPPPADLDTEFGHLIGLDDRQAGPSRIARTVEAHRFGLGLRLIERTADPLDLAAAHARLAEAALRAIAADALARMREDHGAIPGSDLVILALGPFGAGALTSQSRLDLAYLFTGDRETRSDGRSPLDADAYYGRAAARISAAMATLHPIASWQPPCPVEGFDAEIRNPIALSRARPVYGPDTARTAALAAMRRGLAEPCGIPRRKLASGPYDVERVRGGLAELDLAVRLNQLGHHAGVDPKLRTAVGAQVRAGLLDPAAAGAHATLVRLLMVFDLLSPGGGEPTPEQRPTVARLCGHDHWDGLEADYGAARVIVQESWRAAVARTMATNG</sequence>
<keyword evidence="4" id="KW-1185">Reference proteome</keyword>
<proteinExistence type="predicted"/>
<dbReference type="OrthoDB" id="9759366at2"/>
<dbReference type="GO" id="GO:0005829">
    <property type="term" value="C:cytosol"/>
    <property type="evidence" value="ECO:0007669"/>
    <property type="project" value="TreeGrafter"/>
</dbReference>
<dbReference type="AlphaFoldDB" id="A0A1T5B0K9"/>
<dbReference type="Proteomes" id="UP000189818">
    <property type="component" value="Unassembled WGS sequence"/>
</dbReference>
<dbReference type="InterPro" id="IPR023057">
    <property type="entry name" value="GlnE"/>
</dbReference>
<dbReference type="GO" id="GO:0008882">
    <property type="term" value="F:[glutamate-ammonia-ligase] adenylyltransferase activity"/>
    <property type="evidence" value="ECO:0007669"/>
    <property type="project" value="InterPro"/>
</dbReference>
<evidence type="ECO:0000313" key="4">
    <source>
        <dbReference type="Proteomes" id="UP000189818"/>
    </source>
</evidence>
<keyword evidence="3" id="KW-0436">Ligase</keyword>
<dbReference type="SUPFAM" id="SSF81301">
    <property type="entry name" value="Nucleotidyltransferase"/>
    <property type="match status" value="1"/>
</dbReference>
<feature type="region of interest" description="Disordered" evidence="1">
    <location>
        <begin position="1"/>
        <end position="20"/>
    </location>
</feature>
<dbReference type="RefSeq" id="WP_079647126.1">
    <property type="nucleotide sequence ID" value="NZ_FUYM01000002.1"/>
</dbReference>
<keyword evidence="3" id="KW-0808">Transferase</keyword>
<dbReference type="STRING" id="439228.SAMN06295920_102382"/>
<evidence type="ECO:0000256" key="1">
    <source>
        <dbReference type="SAM" id="MobiDB-lite"/>
    </source>
</evidence>
<dbReference type="Pfam" id="PF03710">
    <property type="entry name" value="GlnE"/>
    <property type="match status" value="1"/>
</dbReference>
<accession>A0A1T5B0K9</accession>
<evidence type="ECO:0000313" key="3">
    <source>
        <dbReference type="EMBL" id="SKB40756.1"/>
    </source>
</evidence>
<dbReference type="SUPFAM" id="SSF81593">
    <property type="entry name" value="Nucleotidyltransferase substrate binding subunit/domain"/>
    <property type="match status" value="1"/>
</dbReference>
<gene>
    <name evidence="3" type="ORF">SAMN06295920_102382</name>
</gene>
<dbReference type="InterPro" id="IPR005190">
    <property type="entry name" value="GlnE_rpt_dom"/>
</dbReference>
<dbReference type="GO" id="GO:0016874">
    <property type="term" value="F:ligase activity"/>
    <property type="evidence" value="ECO:0007669"/>
    <property type="project" value="UniProtKB-KW"/>
</dbReference>
<name>A0A1T5B0K9_9SPHN</name>
<evidence type="ECO:0000259" key="2">
    <source>
        <dbReference type="Pfam" id="PF03710"/>
    </source>
</evidence>
<dbReference type="EMBL" id="FUYM01000002">
    <property type="protein sequence ID" value="SKB40756.1"/>
    <property type="molecule type" value="Genomic_DNA"/>
</dbReference>
<dbReference type="InterPro" id="IPR043519">
    <property type="entry name" value="NT_sf"/>
</dbReference>
<feature type="domain" description="Glutamate-ammonia ligase adenylyltransferase repeated" evidence="2">
    <location>
        <begin position="229"/>
        <end position="406"/>
    </location>
</feature>
<protein>
    <submittedName>
        <fullName evidence="3">Glutamate-ammonia ligase adenylyltransferase</fullName>
    </submittedName>
</protein>
<reference evidence="4" key="1">
    <citation type="submission" date="2017-02" db="EMBL/GenBank/DDBJ databases">
        <authorList>
            <person name="Varghese N."/>
            <person name="Submissions S."/>
        </authorList>
    </citation>
    <scope>NUCLEOTIDE SEQUENCE [LARGE SCALE GENOMIC DNA]</scope>
    <source>
        <strain evidence="4">UM2</strain>
    </source>
</reference>
<keyword evidence="3" id="KW-0548">Nucleotidyltransferase</keyword>
<organism evidence="3 4">
    <name type="scientific">Rhizorhabdus histidinilytica</name>
    <dbReference type="NCBI Taxonomy" id="439228"/>
    <lineage>
        <taxon>Bacteria</taxon>
        <taxon>Pseudomonadati</taxon>
        <taxon>Pseudomonadota</taxon>
        <taxon>Alphaproteobacteria</taxon>
        <taxon>Sphingomonadales</taxon>
        <taxon>Sphingomonadaceae</taxon>
        <taxon>Rhizorhabdus</taxon>
    </lineage>
</organism>
<dbReference type="Gene3D" id="3.30.460.10">
    <property type="entry name" value="Beta Polymerase, domain 2"/>
    <property type="match status" value="1"/>
</dbReference>